<protein>
    <submittedName>
        <fullName evidence="3">Putative Zn finger protein</fullName>
    </submittedName>
</protein>
<evidence type="ECO:0000313" key="3">
    <source>
        <dbReference type="EMBL" id="MBB4702521.1"/>
    </source>
</evidence>
<dbReference type="GO" id="GO:0008270">
    <property type="term" value="F:zinc ion binding"/>
    <property type="evidence" value="ECO:0007669"/>
    <property type="project" value="UniProtKB-KW"/>
</dbReference>
<name>A0A7W7GD07_9ACTN</name>
<evidence type="ECO:0000256" key="1">
    <source>
        <dbReference type="PROSITE-ProRule" id="PRU00325"/>
    </source>
</evidence>
<gene>
    <name evidence="3" type="ORF">BJ982_004065</name>
</gene>
<keyword evidence="4" id="KW-1185">Reference proteome</keyword>
<dbReference type="Pfam" id="PF04434">
    <property type="entry name" value="SWIM"/>
    <property type="match status" value="1"/>
</dbReference>
<dbReference type="RefSeq" id="WP_184882349.1">
    <property type="nucleotide sequence ID" value="NZ_BOOV01000033.1"/>
</dbReference>
<accession>A0A7W7GD07</accession>
<dbReference type="InterPro" id="IPR007527">
    <property type="entry name" value="Znf_SWIM"/>
</dbReference>
<organism evidence="3 4">
    <name type="scientific">Sphaerisporangium siamense</name>
    <dbReference type="NCBI Taxonomy" id="795645"/>
    <lineage>
        <taxon>Bacteria</taxon>
        <taxon>Bacillati</taxon>
        <taxon>Actinomycetota</taxon>
        <taxon>Actinomycetes</taxon>
        <taxon>Streptosporangiales</taxon>
        <taxon>Streptosporangiaceae</taxon>
        <taxon>Sphaerisporangium</taxon>
    </lineage>
</organism>
<dbReference type="PROSITE" id="PS50966">
    <property type="entry name" value="ZF_SWIM"/>
    <property type="match status" value="1"/>
</dbReference>
<keyword evidence="1" id="KW-0862">Zinc</keyword>
<dbReference type="Proteomes" id="UP000542210">
    <property type="component" value="Unassembled WGS sequence"/>
</dbReference>
<sequence length="67" mass="7299">MQAENVSGEPYRPHTVTARVEGHSAKYIVLLDDGRWTCTCDDPATCAHVAAVQLVTGHPGPARKEQR</sequence>
<comment type="caution">
    <text evidence="3">The sequence shown here is derived from an EMBL/GenBank/DDBJ whole genome shotgun (WGS) entry which is preliminary data.</text>
</comment>
<evidence type="ECO:0000259" key="2">
    <source>
        <dbReference type="PROSITE" id="PS50966"/>
    </source>
</evidence>
<evidence type="ECO:0000313" key="4">
    <source>
        <dbReference type="Proteomes" id="UP000542210"/>
    </source>
</evidence>
<dbReference type="EMBL" id="JACHND010000001">
    <property type="protein sequence ID" value="MBB4702521.1"/>
    <property type="molecule type" value="Genomic_DNA"/>
</dbReference>
<keyword evidence="1" id="KW-0863">Zinc-finger</keyword>
<feature type="domain" description="SWIM-type" evidence="2">
    <location>
        <begin position="27"/>
        <end position="57"/>
    </location>
</feature>
<dbReference type="AlphaFoldDB" id="A0A7W7GD07"/>
<proteinExistence type="predicted"/>
<keyword evidence="1" id="KW-0479">Metal-binding</keyword>
<reference evidence="3 4" key="1">
    <citation type="submission" date="2020-08" db="EMBL/GenBank/DDBJ databases">
        <title>Sequencing the genomes of 1000 actinobacteria strains.</title>
        <authorList>
            <person name="Klenk H.-P."/>
        </authorList>
    </citation>
    <scope>NUCLEOTIDE SEQUENCE [LARGE SCALE GENOMIC DNA]</scope>
    <source>
        <strain evidence="3 4">DSM 45784</strain>
    </source>
</reference>